<feature type="domain" description="SCP" evidence="2">
    <location>
        <begin position="41"/>
        <end position="155"/>
    </location>
</feature>
<evidence type="ECO:0000256" key="1">
    <source>
        <dbReference type="SAM" id="SignalP"/>
    </source>
</evidence>
<feature type="signal peptide" evidence="1">
    <location>
        <begin position="1"/>
        <end position="27"/>
    </location>
</feature>
<dbReference type="InterPro" id="IPR035940">
    <property type="entry name" value="CAP_sf"/>
</dbReference>
<dbReference type="SUPFAM" id="SSF55797">
    <property type="entry name" value="PR-1-like"/>
    <property type="match status" value="1"/>
</dbReference>
<dbReference type="AlphaFoldDB" id="A0A1H1BD91"/>
<evidence type="ECO:0000313" key="3">
    <source>
        <dbReference type="EMBL" id="SDQ49843.1"/>
    </source>
</evidence>
<proteinExistence type="predicted"/>
<organism evidence="3 4">
    <name type="scientific">Crystallibacter crystallopoietes</name>
    <dbReference type="NCBI Taxonomy" id="37928"/>
    <lineage>
        <taxon>Bacteria</taxon>
        <taxon>Bacillati</taxon>
        <taxon>Actinomycetota</taxon>
        <taxon>Actinomycetes</taxon>
        <taxon>Micrococcales</taxon>
        <taxon>Micrococcaceae</taxon>
        <taxon>Crystallibacter</taxon>
    </lineage>
</organism>
<dbReference type="InterPro" id="IPR014044">
    <property type="entry name" value="CAP_dom"/>
</dbReference>
<dbReference type="SUPFAM" id="SSF69318">
    <property type="entry name" value="Integrin alpha N-terminal domain"/>
    <property type="match status" value="1"/>
</dbReference>
<dbReference type="PANTHER" id="PTHR31157:SF1">
    <property type="entry name" value="SCP DOMAIN-CONTAINING PROTEIN"/>
    <property type="match status" value="1"/>
</dbReference>
<dbReference type="RefSeq" id="WP_074699771.1">
    <property type="nucleotide sequence ID" value="NZ_CP018863.1"/>
</dbReference>
<reference evidence="3 4" key="1">
    <citation type="submission" date="2016-10" db="EMBL/GenBank/DDBJ databases">
        <authorList>
            <person name="de Groot N.N."/>
        </authorList>
    </citation>
    <scope>NUCLEOTIDE SEQUENCE [LARGE SCALE GENOMIC DNA]</scope>
    <source>
        <strain evidence="3 4">DSM 20117</strain>
    </source>
</reference>
<dbReference type="Gene3D" id="3.40.33.10">
    <property type="entry name" value="CAP"/>
    <property type="match status" value="1"/>
</dbReference>
<evidence type="ECO:0000313" key="4">
    <source>
        <dbReference type="Proteomes" id="UP000181917"/>
    </source>
</evidence>
<evidence type="ECO:0000259" key="2">
    <source>
        <dbReference type="Pfam" id="PF00188"/>
    </source>
</evidence>
<dbReference type="InterPro" id="IPR028994">
    <property type="entry name" value="Integrin_alpha_N"/>
</dbReference>
<feature type="chain" id="PRO_5010223580" evidence="1">
    <location>
        <begin position="28"/>
        <end position="426"/>
    </location>
</feature>
<dbReference type="Pfam" id="PF00188">
    <property type="entry name" value="CAP"/>
    <property type="match status" value="1"/>
</dbReference>
<sequence>MQKTVKPFIALAVLLMMLLSGMGPASAVTRTASDPFVKEVLRLINEERAGHGLSPVVWNQSVGNVSQQWAEEQNNRINRDTYSLSTIHRPGYGSQQIPDGYDWYTEIIGINNNAQQIVDWWMNSPVHKAGMLSPSATDIGIGYMKTTKSGWYGMYVVVANIAGYPDTRAELPPHPGIDMASFKDGDIAAVDSAGNLFAYPTAFGGDLWKRSYIGSGFTGALEVEVADWNADGIQDIVARWSSGKLTVHYGLARGGLAAARTVGSSGWANYDITVTDWKQGDLYPAIVAKNQSNGRLYYYNNPYGERHGSRTLIGASGWANLEIFTLDFDYDGRMDLIAKTPHGQLKLYRTNGNARFVSEYRRIIGASGWNTMHHLSSINNHLGNGRPGILARDKYGNLHHYPVSPNLVNRRSTIGQGGWDTLMLGS</sequence>
<protein>
    <submittedName>
        <fullName evidence="3">Cysteine-rich secretory protein family protein</fullName>
    </submittedName>
</protein>
<dbReference type="STRING" id="37928.SAMN04489742_1352"/>
<keyword evidence="1" id="KW-0732">Signal</keyword>
<accession>A0A1H1BD91</accession>
<dbReference type="EMBL" id="FNKH01000002">
    <property type="protein sequence ID" value="SDQ49843.1"/>
    <property type="molecule type" value="Genomic_DNA"/>
</dbReference>
<keyword evidence="4" id="KW-1185">Reference proteome</keyword>
<gene>
    <name evidence="3" type="ORF">SAMN04489742_1352</name>
</gene>
<dbReference type="Gene3D" id="2.115.10.10">
    <property type="entry name" value="Tachylectin 2"/>
    <property type="match status" value="1"/>
</dbReference>
<dbReference type="OrthoDB" id="8611574at2"/>
<dbReference type="Proteomes" id="UP000181917">
    <property type="component" value="Unassembled WGS sequence"/>
</dbReference>
<name>A0A1H1BD91_9MICC</name>
<dbReference type="CDD" id="cd05379">
    <property type="entry name" value="CAP_bacterial"/>
    <property type="match status" value="1"/>
</dbReference>
<dbReference type="PANTHER" id="PTHR31157">
    <property type="entry name" value="SCP DOMAIN-CONTAINING PROTEIN"/>
    <property type="match status" value="1"/>
</dbReference>